<evidence type="ECO:0000313" key="2">
    <source>
        <dbReference type="Proteomes" id="UP000828390"/>
    </source>
</evidence>
<sequence>MDDSNLIFGMHLMELHILSGERSRSSFKVKEDDDEEEEVDDDSAAAVAIAAAADVDDDDAISVEALERTVVGCPNEETRPDIQLSGLGIQPEHCIVEIADAQEVYVTPVEGARWAQLINVIL</sequence>
<name>A0A9D3Z4J5_DREPO</name>
<evidence type="ECO:0000313" key="1">
    <source>
        <dbReference type="EMBL" id="KAH3710485.1"/>
    </source>
</evidence>
<accession>A0A9D3Z4J5</accession>
<protein>
    <submittedName>
        <fullName evidence="1">Uncharacterized protein</fullName>
    </submittedName>
</protein>
<dbReference type="EMBL" id="JAIWYP010000014">
    <property type="protein sequence ID" value="KAH3710485.1"/>
    <property type="molecule type" value="Genomic_DNA"/>
</dbReference>
<dbReference type="Proteomes" id="UP000828390">
    <property type="component" value="Unassembled WGS sequence"/>
</dbReference>
<gene>
    <name evidence="1" type="ORF">DPMN_069969</name>
</gene>
<dbReference type="AlphaFoldDB" id="A0A9D3Z4J5"/>
<organism evidence="1 2">
    <name type="scientific">Dreissena polymorpha</name>
    <name type="common">Zebra mussel</name>
    <name type="synonym">Mytilus polymorpha</name>
    <dbReference type="NCBI Taxonomy" id="45954"/>
    <lineage>
        <taxon>Eukaryota</taxon>
        <taxon>Metazoa</taxon>
        <taxon>Spiralia</taxon>
        <taxon>Lophotrochozoa</taxon>
        <taxon>Mollusca</taxon>
        <taxon>Bivalvia</taxon>
        <taxon>Autobranchia</taxon>
        <taxon>Heteroconchia</taxon>
        <taxon>Euheterodonta</taxon>
        <taxon>Imparidentia</taxon>
        <taxon>Neoheterodontei</taxon>
        <taxon>Myida</taxon>
        <taxon>Dreissenoidea</taxon>
        <taxon>Dreissenidae</taxon>
        <taxon>Dreissena</taxon>
    </lineage>
</organism>
<reference evidence="1" key="1">
    <citation type="journal article" date="2019" name="bioRxiv">
        <title>The Genome of the Zebra Mussel, Dreissena polymorpha: A Resource for Invasive Species Research.</title>
        <authorList>
            <person name="McCartney M.A."/>
            <person name="Auch B."/>
            <person name="Kono T."/>
            <person name="Mallez S."/>
            <person name="Zhang Y."/>
            <person name="Obille A."/>
            <person name="Becker A."/>
            <person name="Abrahante J.E."/>
            <person name="Garbe J."/>
            <person name="Badalamenti J.P."/>
            <person name="Herman A."/>
            <person name="Mangelson H."/>
            <person name="Liachko I."/>
            <person name="Sullivan S."/>
            <person name="Sone E.D."/>
            <person name="Koren S."/>
            <person name="Silverstein K.A.T."/>
            <person name="Beckman K.B."/>
            <person name="Gohl D.M."/>
        </authorList>
    </citation>
    <scope>NUCLEOTIDE SEQUENCE</scope>
    <source>
        <strain evidence="1">Duluth1</strain>
        <tissue evidence="1">Whole animal</tissue>
    </source>
</reference>
<reference evidence="1" key="2">
    <citation type="submission" date="2020-11" db="EMBL/GenBank/DDBJ databases">
        <authorList>
            <person name="McCartney M.A."/>
            <person name="Auch B."/>
            <person name="Kono T."/>
            <person name="Mallez S."/>
            <person name="Becker A."/>
            <person name="Gohl D.M."/>
            <person name="Silverstein K.A.T."/>
            <person name="Koren S."/>
            <person name="Bechman K.B."/>
            <person name="Herman A."/>
            <person name="Abrahante J.E."/>
            <person name="Garbe J."/>
        </authorList>
    </citation>
    <scope>NUCLEOTIDE SEQUENCE</scope>
    <source>
        <strain evidence="1">Duluth1</strain>
        <tissue evidence="1">Whole animal</tissue>
    </source>
</reference>
<dbReference type="Gene3D" id="2.60.200.20">
    <property type="match status" value="1"/>
</dbReference>
<comment type="caution">
    <text evidence="1">The sequence shown here is derived from an EMBL/GenBank/DDBJ whole genome shotgun (WGS) entry which is preliminary data.</text>
</comment>
<proteinExistence type="predicted"/>
<keyword evidence="2" id="KW-1185">Reference proteome</keyword>